<dbReference type="EMBL" id="BLZA01000021">
    <property type="protein sequence ID" value="GHJ87146.1"/>
    <property type="molecule type" value="Genomic_DNA"/>
</dbReference>
<dbReference type="OrthoDB" id="3065412at2759"/>
<keyword evidence="2" id="KW-0472">Membrane</keyword>
<evidence type="ECO:0000313" key="3">
    <source>
        <dbReference type="EMBL" id="GHJ87146.1"/>
    </source>
</evidence>
<accession>A0A8H3YGZ2</accession>
<sequence>MTVDIVMGSICSAVLALALAVGAYNIRQMSKKEQEHSQLGSRSYTHAGTQMSHLKSYNNFDFDPTRTTQSTRSAFAAGPSRGKGGNRGHDLTHLDARAFNSFPRIPEEGDCQIHVHTATTVETTPVSAEFPPMTESEDGVTVHLAEQDGAGAAVVPVLPSSSVQFVVEEEIDSEKEDGKVKGK</sequence>
<dbReference type="Proteomes" id="UP000620104">
    <property type="component" value="Unassembled WGS sequence"/>
</dbReference>
<keyword evidence="4" id="KW-1185">Reference proteome</keyword>
<gene>
    <name evidence="3" type="ORF">NliqN6_3548</name>
</gene>
<evidence type="ECO:0000256" key="1">
    <source>
        <dbReference type="SAM" id="MobiDB-lite"/>
    </source>
</evidence>
<organism evidence="3 4">
    <name type="scientific">Naganishia liquefaciens</name>
    <dbReference type="NCBI Taxonomy" id="104408"/>
    <lineage>
        <taxon>Eukaryota</taxon>
        <taxon>Fungi</taxon>
        <taxon>Dikarya</taxon>
        <taxon>Basidiomycota</taxon>
        <taxon>Agaricomycotina</taxon>
        <taxon>Tremellomycetes</taxon>
        <taxon>Filobasidiales</taxon>
        <taxon>Filobasidiaceae</taxon>
        <taxon>Naganishia</taxon>
    </lineage>
</organism>
<protein>
    <submittedName>
        <fullName evidence="3">Uncharacterized protein</fullName>
    </submittedName>
</protein>
<keyword evidence="2" id="KW-0812">Transmembrane</keyword>
<comment type="caution">
    <text evidence="3">The sequence shown here is derived from an EMBL/GenBank/DDBJ whole genome shotgun (WGS) entry which is preliminary data.</text>
</comment>
<feature type="region of interest" description="Disordered" evidence="1">
    <location>
        <begin position="69"/>
        <end position="88"/>
    </location>
</feature>
<evidence type="ECO:0000256" key="2">
    <source>
        <dbReference type="SAM" id="Phobius"/>
    </source>
</evidence>
<dbReference type="AlphaFoldDB" id="A0A8H3YGZ2"/>
<name>A0A8H3YGZ2_9TREE</name>
<evidence type="ECO:0000313" key="4">
    <source>
        <dbReference type="Proteomes" id="UP000620104"/>
    </source>
</evidence>
<feature type="transmembrane region" description="Helical" evidence="2">
    <location>
        <begin position="6"/>
        <end position="26"/>
    </location>
</feature>
<reference evidence="3" key="1">
    <citation type="submission" date="2020-07" db="EMBL/GenBank/DDBJ databases">
        <title>Draft Genome Sequence of a Deep-Sea Yeast, Naganishia (Cryptococcus) liquefaciens strain N6.</title>
        <authorList>
            <person name="Han Y.W."/>
            <person name="Kajitani R."/>
            <person name="Morimoto H."/>
            <person name="Parhat M."/>
            <person name="Tsubouchi H."/>
            <person name="Bakenova O."/>
            <person name="Ogata M."/>
            <person name="Argunhan B."/>
            <person name="Aoki R."/>
            <person name="Kajiwara S."/>
            <person name="Itoh T."/>
            <person name="Iwasaki H."/>
        </authorList>
    </citation>
    <scope>NUCLEOTIDE SEQUENCE</scope>
    <source>
        <strain evidence="3">N6</strain>
    </source>
</reference>
<proteinExistence type="predicted"/>
<keyword evidence="2" id="KW-1133">Transmembrane helix</keyword>